<dbReference type="AlphaFoldDB" id="E3JTP3"/>
<dbReference type="GO" id="GO:0010972">
    <property type="term" value="P:negative regulation of G2/M transition of mitotic cell cycle"/>
    <property type="evidence" value="ECO:0000318"/>
    <property type="project" value="GO_Central"/>
</dbReference>
<feature type="region of interest" description="Disordered" evidence="1">
    <location>
        <begin position="26"/>
        <end position="77"/>
    </location>
</feature>
<evidence type="ECO:0000313" key="3">
    <source>
        <dbReference type="Proteomes" id="UP000008783"/>
    </source>
</evidence>
<feature type="region of interest" description="Disordered" evidence="1">
    <location>
        <begin position="280"/>
        <end position="385"/>
    </location>
</feature>
<dbReference type="OrthoDB" id="2148946at2759"/>
<dbReference type="RefSeq" id="XP_003319855.2">
    <property type="nucleotide sequence ID" value="XM_003319807.2"/>
</dbReference>
<protein>
    <recommendedName>
        <fullName evidence="4">HCP-like protein</fullName>
    </recommendedName>
</protein>
<feature type="compositionally biased region" description="Polar residues" evidence="1">
    <location>
        <begin position="91"/>
        <end position="101"/>
    </location>
</feature>
<dbReference type="Gene3D" id="1.25.40.10">
    <property type="entry name" value="Tetratricopeptide repeat domain"/>
    <property type="match status" value="1"/>
</dbReference>
<reference key="1">
    <citation type="submission" date="2007-01" db="EMBL/GenBank/DDBJ databases">
        <title>The Genome Sequence of Puccinia graminis f. sp. tritici Strain CRL 75-36-700-3.</title>
        <authorList>
            <consortium name="The Broad Institute Genome Sequencing Platform"/>
            <person name="Birren B."/>
            <person name="Lander E."/>
            <person name="Galagan J."/>
            <person name="Nusbaum C."/>
            <person name="Devon K."/>
            <person name="Cuomo C."/>
            <person name="Jaffe D."/>
            <person name="Butler J."/>
            <person name="Alvarez P."/>
            <person name="Gnerre S."/>
            <person name="Grabherr M."/>
            <person name="Mauceli E."/>
            <person name="Brockman W."/>
            <person name="Young S."/>
            <person name="LaButti K."/>
            <person name="Sykes S."/>
            <person name="DeCaprio D."/>
            <person name="Crawford M."/>
            <person name="Koehrsen M."/>
            <person name="Engels R."/>
            <person name="Montgomery P."/>
            <person name="Pearson M."/>
            <person name="Howarth C."/>
            <person name="Larson L."/>
            <person name="White J."/>
            <person name="Zeng Q."/>
            <person name="Kodira C."/>
            <person name="Yandava C."/>
            <person name="Alvarado L."/>
            <person name="O'Leary S."/>
            <person name="Szabo L."/>
            <person name="Dean R."/>
            <person name="Schein J."/>
        </authorList>
    </citation>
    <scope>NUCLEOTIDE SEQUENCE</scope>
    <source>
        <strain>CRL 75-36-700-3</strain>
    </source>
</reference>
<dbReference type="EMBL" id="DS178264">
    <property type="protein sequence ID" value="EFP75436.2"/>
    <property type="molecule type" value="Genomic_DNA"/>
</dbReference>
<feature type="compositionally biased region" description="Low complexity" evidence="1">
    <location>
        <begin position="66"/>
        <end position="77"/>
    </location>
</feature>
<dbReference type="SMART" id="SM00671">
    <property type="entry name" value="SEL1"/>
    <property type="match status" value="3"/>
</dbReference>
<evidence type="ECO:0008006" key="4">
    <source>
        <dbReference type="Google" id="ProtNLM"/>
    </source>
</evidence>
<feature type="region of interest" description="Disordered" evidence="1">
    <location>
        <begin position="600"/>
        <end position="660"/>
    </location>
</feature>
<feature type="region of interest" description="Disordered" evidence="1">
    <location>
        <begin position="242"/>
        <end position="266"/>
    </location>
</feature>
<dbReference type="InParanoid" id="E3JTP3"/>
<keyword evidence="3" id="KW-1185">Reference proteome</keyword>
<feature type="compositionally biased region" description="Pro residues" evidence="1">
    <location>
        <begin position="347"/>
        <end position="362"/>
    </location>
</feature>
<sequence length="890" mass="98224">MTEPARQKQLVIDRTLSPLDKLVSQTRTLTSKQSPSSLFINTAPPPPPTTSQHTPNSFSLTPLSTHPNHLAQQQQQQLAPLHNPFNHRNSDASFQSDNSRYSFDHHHHQSVELPSDYHDPHHLASPFDIDSALAQLSNSLRDLDQSAIPDHPPTPLRRPSTGRVNSSTATTQTPREHIPSFYGDQELILPSDHSSHSPPPDLPHTQANHHHHHHTDNSQEVLGTAQPNQTLKDRQTWLSSLSADSESEYDAHESARYPSGHSTSSEDPFQYWQYEASRQSRDLLGSSSKPKPPLPNTAYLNQPIPASSLKPPGQSSSPRNNPNPSEELNPTPDRATKKLSTNFSRPLRPPSVPAPSPLPTPPVSREVSPRDHHPSAEAHQDPEYYSNAEALADTRDILTKTALINASAAEAGVSSSKTGSIRRLGHAARASIQSRSSIDTNSSSGSRRSWKKLFHIGSSAKEGDPTDTDKTPQLTTEPAHRQHSPLPSPSSEHHDPNLPAITFTQSQYERDIYGHHHLPPNQSDRKPTHHQKTRDLQQYSTDHPQVDFQTMGQTSYHQPQEVLRDSNPRSAHRLSIYSLPSCDDPTMEDLEQKERYASRSPLLFDTPGSSQLPSPGVVEERQQQQQQRQRQQKQQQQQTMLQPAARQATFEESQPTRSAAGMPLHSAIAKAKASLAKNGASSGGSKGQTAQDYLQAGIVAHEQGDLERSAGLFERAAREGGGCGAGMLMWGLSLRHGWGCQVHEARAFKWLQKAAESVIEDLDQSALNPTTTTTSSSSHKHLSAKSSASASVDQSKDAVAKSELVLAIYELGQCFLRGWGCKKDKQLAINYFQLAAKLGDPDAQQELGFCYANGKGTKKDLKLAAKYYRMAANQGVEMMGSQWIWKEKYN</sequence>
<feature type="region of interest" description="Disordered" evidence="1">
    <location>
        <begin position="82"/>
        <end position="101"/>
    </location>
</feature>
<feature type="compositionally biased region" description="Low complexity" evidence="1">
    <location>
        <begin position="623"/>
        <end position="638"/>
    </location>
</feature>
<feature type="compositionally biased region" description="Low complexity" evidence="1">
    <location>
        <begin position="427"/>
        <end position="438"/>
    </location>
</feature>
<dbReference type="PANTHER" id="PTHR43628:SF1">
    <property type="entry name" value="CHITIN SYNTHASE REGULATORY FACTOR 2-RELATED"/>
    <property type="match status" value="1"/>
</dbReference>
<feature type="compositionally biased region" description="Basic and acidic residues" evidence="1">
    <location>
        <begin position="461"/>
        <end position="470"/>
    </location>
</feature>
<feature type="compositionally biased region" description="Low complexity" evidence="1">
    <location>
        <begin position="311"/>
        <end position="332"/>
    </location>
</feature>
<feature type="compositionally biased region" description="Basic and acidic residues" evidence="1">
    <location>
        <begin position="367"/>
        <end position="382"/>
    </location>
</feature>
<dbReference type="GeneID" id="10543064"/>
<evidence type="ECO:0000313" key="2">
    <source>
        <dbReference type="EMBL" id="EFP75436.2"/>
    </source>
</evidence>
<dbReference type="Pfam" id="PF08238">
    <property type="entry name" value="Sel1"/>
    <property type="match status" value="3"/>
</dbReference>
<reference evidence="3" key="2">
    <citation type="journal article" date="2011" name="Proc. Natl. Acad. Sci. U.S.A.">
        <title>Obligate biotrophy features unraveled by the genomic analysis of rust fungi.</title>
        <authorList>
            <person name="Duplessis S."/>
            <person name="Cuomo C.A."/>
            <person name="Lin Y.-C."/>
            <person name="Aerts A."/>
            <person name="Tisserant E."/>
            <person name="Veneault-Fourrey C."/>
            <person name="Joly D.L."/>
            <person name="Hacquard S."/>
            <person name="Amselem J."/>
            <person name="Cantarel B.L."/>
            <person name="Chiu R."/>
            <person name="Coutinho P.M."/>
            <person name="Feau N."/>
            <person name="Field M."/>
            <person name="Frey P."/>
            <person name="Gelhaye E."/>
            <person name="Goldberg J."/>
            <person name="Grabherr M.G."/>
            <person name="Kodira C.D."/>
            <person name="Kohler A."/>
            <person name="Kuees U."/>
            <person name="Lindquist E.A."/>
            <person name="Lucas S.M."/>
            <person name="Mago R."/>
            <person name="Mauceli E."/>
            <person name="Morin E."/>
            <person name="Murat C."/>
            <person name="Pangilinan J.L."/>
            <person name="Park R."/>
            <person name="Pearson M."/>
            <person name="Quesneville H."/>
            <person name="Rouhier N."/>
            <person name="Sakthikumar S."/>
            <person name="Salamov A.A."/>
            <person name="Schmutz J."/>
            <person name="Selles B."/>
            <person name="Shapiro H."/>
            <person name="Tanguay P."/>
            <person name="Tuskan G.A."/>
            <person name="Henrissat B."/>
            <person name="Van de Peer Y."/>
            <person name="Rouze P."/>
            <person name="Ellis J.G."/>
            <person name="Dodds P.N."/>
            <person name="Schein J.E."/>
            <person name="Zhong S."/>
            <person name="Hamelin R.C."/>
            <person name="Grigoriev I.V."/>
            <person name="Szabo L.J."/>
            <person name="Martin F."/>
        </authorList>
    </citation>
    <scope>NUCLEOTIDE SEQUENCE [LARGE SCALE GENOMIC DNA]</scope>
    <source>
        <strain evidence="3">CRL 75-36-700-3 / race SCCL</strain>
    </source>
</reference>
<dbReference type="InterPro" id="IPR011990">
    <property type="entry name" value="TPR-like_helical_dom_sf"/>
</dbReference>
<dbReference type="GO" id="GO:0032153">
    <property type="term" value="C:cell division site"/>
    <property type="evidence" value="ECO:0000318"/>
    <property type="project" value="GO_Central"/>
</dbReference>
<dbReference type="SUPFAM" id="SSF81901">
    <property type="entry name" value="HCP-like"/>
    <property type="match status" value="1"/>
</dbReference>
<name>E3JTP3_PUCGT</name>
<dbReference type="KEGG" id="pgr:PGTG_00767"/>
<feature type="region of interest" description="Disordered" evidence="1">
    <location>
        <begin position="514"/>
        <end position="538"/>
    </location>
</feature>
<dbReference type="STRING" id="418459.E3JTP3"/>
<feature type="region of interest" description="Disordered" evidence="1">
    <location>
        <begin position="408"/>
        <end position="498"/>
    </location>
</feature>
<feature type="region of interest" description="Disordered" evidence="1">
    <location>
        <begin position="144"/>
        <end position="220"/>
    </location>
</feature>
<dbReference type="InterPro" id="IPR052945">
    <property type="entry name" value="Mitotic_Regulator"/>
</dbReference>
<feature type="compositionally biased region" description="Polar residues" evidence="1">
    <location>
        <begin position="56"/>
        <end position="65"/>
    </location>
</feature>
<feature type="compositionally biased region" description="Polar residues" evidence="1">
    <location>
        <begin position="162"/>
        <end position="173"/>
    </location>
</feature>
<dbReference type="Proteomes" id="UP000008783">
    <property type="component" value="Unassembled WGS sequence"/>
</dbReference>
<proteinExistence type="predicted"/>
<dbReference type="InterPro" id="IPR006597">
    <property type="entry name" value="Sel1-like"/>
</dbReference>
<dbReference type="eggNOG" id="ENOG502QV88">
    <property type="taxonomic scope" value="Eukaryota"/>
</dbReference>
<accession>E3JTP3</accession>
<dbReference type="VEuPathDB" id="FungiDB:PGTG_00767"/>
<feature type="region of interest" description="Disordered" evidence="1">
    <location>
        <begin position="768"/>
        <end position="787"/>
    </location>
</feature>
<organism evidence="2 3">
    <name type="scientific">Puccinia graminis f. sp. tritici (strain CRL 75-36-700-3 / race SCCL)</name>
    <name type="common">Black stem rust fungus</name>
    <dbReference type="NCBI Taxonomy" id="418459"/>
    <lineage>
        <taxon>Eukaryota</taxon>
        <taxon>Fungi</taxon>
        <taxon>Dikarya</taxon>
        <taxon>Basidiomycota</taxon>
        <taxon>Pucciniomycotina</taxon>
        <taxon>Pucciniomycetes</taxon>
        <taxon>Pucciniales</taxon>
        <taxon>Pucciniaceae</taxon>
        <taxon>Puccinia</taxon>
    </lineage>
</organism>
<dbReference type="HOGENOM" id="CLU_361359_0_0_1"/>
<evidence type="ECO:0000256" key="1">
    <source>
        <dbReference type="SAM" id="MobiDB-lite"/>
    </source>
</evidence>
<dbReference type="PANTHER" id="PTHR43628">
    <property type="entry name" value="ACTIVATOR OF C KINASE PROTEIN 1-RELATED"/>
    <property type="match status" value="1"/>
</dbReference>
<feature type="compositionally biased region" description="Polar residues" evidence="1">
    <location>
        <begin position="26"/>
        <end position="40"/>
    </location>
</feature>
<gene>
    <name evidence="2" type="ORF">PGTG_00767</name>
</gene>